<dbReference type="InterPro" id="IPR051689">
    <property type="entry name" value="Sterol_desaturase/TMEM195"/>
</dbReference>
<dbReference type="Pfam" id="PF04116">
    <property type="entry name" value="FA_hydroxylase"/>
    <property type="match status" value="1"/>
</dbReference>
<feature type="transmembrane region" description="Helical" evidence="7">
    <location>
        <begin position="41"/>
        <end position="66"/>
    </location>
</feature>
<keyword evidence="5" id="KW-0443">Lipid metabolism</keyword>
<reference evidence="9 10" key="1">
    <citation type="submission" date="2013-07" db="EMBL/GenBank/DDBJ databases">
        <title>Completed genome of Sphingomonas sanxanigenens NX02.</title>
        <authorList>
            <person name="Ma T."/>
            <person name="Huang H."/>
            <person name="Wu M."/>
            <person name="Li X."/>
            <person name="Li G."/>
        </authorList>
    </citation>
    <scope>NUCLEOTIDE SEQUENCE [LARGE SCALE GENOMIC DNA]</scope>
    <source>
        <strain evidence="9 10">NX02</strain>
    </source>
</reference>
<dbReference type="RefSeq" id="WP_025294391.1">
    <property type="nucleotide sequence ID" value="NZ_CP006644.1"/>
</dbReference>
<feature type="domain" description="Fatty acid hydroxylase" evidence="8">
    <location>
        <begin position="81"/>
        <end position="215"/>
    </location>
</feature>
<dbReference type="GO" id="GO:0050479">
    <property type="term" value="F:glyceryl-ether monooxygenase activity"/>
    <property type="evidence" value="ECO:0007669"/>
    <property type="project" value="TreeGrafter"/>
</dbReference>
<evidence type="ECO:0000256" key="3">
    <source>
        <dbReference type="ARBA" id="ARBA00022989"/>
    </source>
</evidence>
<dbReference type="KEGG" id="ssan:NX02_23260"/>
<feature type="transmembrane region" description="Helical" evidence="7">
    <location>
        <begin position="128"/>
        <end position="147"/>
    </location>
</feature>
<dbReference type="OrthoDB" id="9770329at2"/>
<accession>W0AIY7</accession>
<keyword evidence="10" id="KW-1185">Reference proteome</keyword>
<organism evidence="9 10">
    <name type="scientific">Sphingomonas sanxanigenens DSM 19645 = NX02</name>
    <dbReference type="NCBI Taxonomy" id="1123269"/>
    <lineage>
        <taxon>Bacteria</taxon>
        <taxon>Pseudomonadati</taxon>
        <taxon>Pseudomonadota</taxon>
        <taxon>Alphaproteobacteria</taxon>
        <taxon>Sphingomonadales</taxon>
        <taxon>Sphingomonadaceae</taxon>
        <taxon>Sphingomonas</taxon>
    </lineage>
</organism>
<comment type="subcellular location">
    <subcellularLocation>
        <location evidence="1">Endomembrane system</location>
        <topology evidence="1">Multi-pass membrane protein</topology>
    </subcellularLocation>
</comment>
<evidence type="ECO:0000256" key="2">
    <source>
        <dbReference type="ARBA" id="ARBA00022692"/>
    </source>
</evidence>
<keyword evidence="2 7" id="KW-0812">Transmembrane</keyword>
<dbReference type="GO" id="GO:0016020">
    <property type="term" value="C:membrane"/>
    <property type="evidence" value="ECO:0007669"/>
    <property type="project" value="GOC"/>
</dbReference>
<evidence type="ECO:0000256" key="7">
    <source>
        <dbReference type="SAM" id="Phobius"/>
    </source>
</evidence>
<dbReference type="Proteomes" id="UP000018851">
    <property type="component" value="Chromosome"/>
</dbReference>
<evidence type="ECO:0000256" key="5">
    <source>
        <dbReference type="ARBA" id="ARBA00023098"/>
    </source>
</evidence>
<evidence type="ECO:0000256" key="4">
    <source>
        <dbReference type="ARBA" id="ARBA00023002"/>
    </source>
</evidence>
<dbReference type="GO" id="GO:0008610">
    <property type="term" value="P:lipid biosynthetic process"/>
    <property type="evidence" value="ECO:0007669"/>
    <property type="project" value="InterPro"/>
</dbReference>
<dbReference type="PANTHER" id="PTHR21624:SF1">
    <property type="entry name" value="ALKYLGLYCEROL MONOOXYGENASE"/>
    <property type="match status" value="1"/>
</dbReference>
<evidence type="ECO:0000256" key="6">
    <source>
        <dbReference type="ARBA" id="ARBA00023136"/>
    </source>
</evidence>
<evidence type="ECO:0000259" key="8">
    <source>
        <dbReference type="Pfam" id="PF04116"/>
    </source>
</evidence>
<dbReference type="EMBL" id="CP006644">
    <property type="protein sequence ID" value="AHE56268.1"/>
    <property type="molecule type" value="Genomic_DNA"/>
</dbReference>
<name>W0AIY7_9SPHN</name>
<proteinExistence type="predicted"/>
<feature type="transmembrane region" description="Helical" evidence="7">
    <location>
        <begin position="78"/>
        <end position="95"/>
    </location>
</feature>
<keyword evidence="4" id="KW-0560">Oxidoreductase</keyword>
<dbReference type="eggNOG" id="COG3000">
    <property type="taxonomic scope" value="Bacteria"/>
</dbReference>
<sequence length="269" mass="30485">MPELAKSPMFVGLVLALVLGELVWRLRSGRGYSWTTARTTLGLAAGNFVIGAANVVVLGAAYAAVWALTPLRLPLDDWRTWAAAFLLVEFAYYWFHRASHRVRWMWATHAVHHSAEQMTLLSSMRLGWTNLFSLGWTFYLPIVAMGFDPRLVLGMIALNLRYQFFLHTEAVGRLGPLEWIFNTPAHHRAHHASNDCYIDRNYGGVLIVFDRLFGTLAPRRDEPIRYGLAHRKDETNPIRLALREWGILFADMRKAGSVKAAVRMALSPP</sequence>
<evidence type="ECO:0000313" key="10">
    <source>
        <dbReference type="Proteomes" id="UP000018851"/>
    </source>
</evidence>
<dbReference type="HOGENOM" id="CLU_033631_1_1_5"/>
<dbReference type="GO" id="GO:0006643">
    <property type="term" value="P:membrane lipid metabolic process"/>
    <property type="evidence" value="ECO:0007669"/>
    <property type="project" value="TreeGrafter"/>
</dbReference>
<dbReference type="GO" id="GO:0012505">
    <property type="term" value="C:endomembrane system"/>
    <property type="evidence" value="ECO:0007669"/>
    <property type="project" value="UniProtKB-SubCell"/>
</dbReference>
<keyword evidence="3 7" id="KW-1133">Transmembrane helix</keyword>
<evidence type="ECO:0000313" key="9">
    <source>
        <dbReference type="EMBL" id="AHE56268.1"/>
    </source>
</evidence>
<keyword evidence="6 7" id="KW-0472">Membrane</keyword>
<dbReference type="AlphaFoldDB" id="W0AIY7"/>
<dbReference type="InterPro" id="IPR006694">
    <property type="entry name" value="Fatty_acid_hydroxylase"/>
</dbReference>
<dbReference type="PATRIC" id="fig|1123269.5.peg.4552"/>
<dbReference type="STRING" id="1123269.NX02_23260"/>
<dbReference type="PANTHER" id="PTHR21624">
    <property type="entry name" value="STEROL DESATURASE-RELATED PROTEIN"/>
    <property type="match status" value="1"/>
</dbReference>
<protein>
    <recommendedName>
        <fullName evidence="8">Fatty acid hydroxylase domain-containing protein</fullName>
    </recommendedName>
</protein>
<dbReference type="GO" id="GO:0005506">
    <property type="term" value="F:iron ion binding"/>
    <property type="evidence" value="ECO:0007669"/>
    <property type="project" value="InterPro"/>
</dbReference>
<gene>
    <name evidence="9" type="ORF">NX02_23260</name>
</gene>
<evidence type="ECO:0000256" key="1">
    <source>
        <dbReference type="ARBA" id="ARBA00004127"/>
    </source>
</evidence>